<name>A0A0A6PCS2_9GAMM</name>
<organism evidence="1 2">
    <name type="scientific">Candidatus Thiomargarita nelsonii</name>
    <dbReference type="NCBI Taxonomy" id="1003181"/>
    <lineage>
        <taxon>Bacteria</taxon>
        <taxon>Pseudomonadati</taxon>
        <taxon>Pseudomonadota</taxon>
        <taxon>Gammaproteobacteria</taxon>
        <taxon>Thiotrichales</taxon>
        <taxon>Thiotrichaceae</taxon>
        <taxon>Thiomargarita</taxon>
    </lineage>
</organism>
<accession>A0A0A6PCS2</accession>
<proteinExistence type="predicted"/>
<dbReference type="AlphaFoldDB" id="A0A0A6PCS2"/>
<dbReference type="Proteomes" id="UP000030428">
    <property type="component" value="Unassembled WGS sequence"/>
</dbReference>
<dbReference type="Pfam" id="PF08889">
    <property type="entry name" value="WbqC"/>
    <property type="match status" value="1"/>
</dbReference>
<evidence type="ECO:0000313" key="1">
    <source>
        <dbReference type="EMBL" id="KHD11749.1"/>
    </source>
</evidence>
<protein>
    <submittedName>
        <fullName evidence="1">WbqC-like protein</fullName>
    </submittedName>
</protein>
<sequence>MKLAIMQPYLFPYLGYFQLISAVDRFVFYDDVNFIKGGWINRNRLFLSGGIRYITIPLSKASPFLKINEVVVQEHNLWRRKMLESVRQSYSKAPYFTSVYNIFREVLFADEKKIATIAKLSVISVSEYLELKVRFVNSSSCYNNSNLTGMERVLDICRLENADDYYNLSGGRLLYDDKIFKLNNINLNFVEPHLKLYAQFSDKFYPGLSIIDVLMFNDVNAVREMLNAEESF</sequence>
<dbReference type="EMBL" id="JSZA02000061">
    <property type="protein sequence ID" value="KHD11749.1"/>
    <property type="molecule type" value="Genomic_DNA"/>
</dbReference>
<keyword evidence="2" id="KW-1185">Reference proteome</keyword>
<dbReference type="InterPro" id="IPR014985">
    <property type="entry name" value="WbqC"/>
</dbReference>
<gene>
    <name evidence="1" type="ORF">PN36_16410</name>
</gene>
<reference evidence="1 2" key="1">
    <citation type="journal article" date="2016" name="Front. Microbiol.">
        <title>Single-Cell (Meta-)Genomics of a Dimorphic Candidatus Thiomargarita nelsonii Reveals Genomic Plasticity.</title>
        <authorList>
            <person name="Flood B.E."/>
            <person name="Fliss P."/>
            <person name="Jones D.S."/>
            <person name="Dick G.J."/>
            <person name="Jain S."/>
            <person name="Kaster A.K."/>
            <person name="Winkel M."/>
            <person name="Mussmann M."/>
            <person name="Bailey J."/>
        </authorList>
    </citation>
    <scope>NUCLEOTIDE SEQUENCE [LARGE SCALE GENOMIC DNA]</scope>
    <source>
        <strain evidence="1">Hydrate Ridge</strain>
    </source>
</reference>
<evidence type="ECO:0000313" key="2">
    <source>
        <dbReference type="Proteomes" id="UP000030428"/>
    </source>
</evidence>
<comment type="caution">
    <text evidence="1">The sequence shown here is derived from an EMBL/GenBank/DDBJ whole genome shotgun (WGS) entry which is preliminary data.</text>
</comment>